<keyword evidence="1" id="KW-0346">Stress response</keyword>
<dbReference type="AlphaFoldDB" id="A0AAQ3T6C9"/>
<accession>A0AAQ3T6C9</accession>
<name>A0AAQ3T6C9_PASNO</name>
<evidence type="ECO:0000259" key="4">
    <source>
        <dbReference type="PROSITE" id="PS01031"/>
    </source>
</evidence>
<dbReference type="Proteomes" id="UP001341281">
    <property type="component" value="Chromosome 03"/>
</dbReference>
<sequence>MDMVDYYPSAEEEAQQLPWQWQWRLFSLLSSASPVTLQPPHRPASHVSWEETAAAHLFSANLPGVRKEEIRVEVEDARYLVIRTELDSLDAGAGAGPAPRSFDRKFRLPGMVDVDGISAAYIHGVLTVTVPRMHTRARPVVGLLGAGPEAARAA</sequence>
<evidence type="ECO:0000256" key="1">
    <source>
        <dbReference type="ARBA" id="ARBA00023016"/>
    </source>
</evidence>
<evidence type="ECO:0000313" key="5">
    <source>
        <dbReference type="EMBL" id="WVZ66084.1"/>
    </source>
</evidence>
<dbReference type="PROSITE" id="PS01031">
    <property type="entry name" value="SHSP"/>
    <property type="match status" value="1"/>
</dbReference>
<gene>
    <name evidence="5" type="ORF">U9M48_015358</name>
</gene>
<evidence type="ECO:0000313" key="6">
    <source>
        <dbReference type="Proteomes" id="UP001341281"/>
    </source>
</evidence>
<dbReference type="EMBL" id="CP144747">
    <property type="protein sequence ID" value="WVZ66084.1"/>
    <property type="molecule type" value="Genomic_DNA"/>
</dbReference>
<dbReference type="Pfam" id="PF00011">
    <property type="entry name" value="HSP20"/>
    <property type="match status" value="1"/>
</dbReference>
<feature type="domain" description="SHSP" evidence="4">
    <location>
        <begin position="36"/>
        <end position="147"/>
    </location>
</feature>
<organism evidence="5 6">
    <name type="scientific">Paspalum notatum var. saurae</name>
    <dbReference type="NCBI Taxonomy" id="547442"/>
    <lineage>
        <taxon>Eukaryota</taxon>
        <taxon>Viridiplantae</taxon>
        <taxon>Streptophyta</taxon>
        <taxon>Embryophyta</taxon>
        <taxon>Tracheophyta</taxon>
        <taxon>Spermatophyta</taxon>
        <taxon>Magnoliopsida</taxon>
        <taxon>Liliopsida</taxon>
        <taxon>Poales</taxon>
        <taxon>Poaceae</taxon>
        <taxon>PACMAD clade</taxon>
        <taxon>Panicoideae</taxon>
        <taxon>Andropogonodae</taxon>
        <taxon>Paspaleae</taxon>
        <taxon>Paspalinae</taxon>
        <taxon>Paspalum</taxon>
    </lineage>
</organism>
<dbReference type="InterPro" id="IPR002068">
    <property type="entry name" value="A-crystallin/Hsp20_dom"/>
</dbReference>
<evidence type="ECO:0000256" key="2">
    <source>
        <dbReference type="PROSITE-ProRule" id="PRU00285"/>
    </source>
</evidence>
<comment type="similarity">
    <text evidence="2 3">Belongs to the small heat shock protein (HSP20) family.</text>
</comment>
<reference evidence="5 6" key="1">
    <citation type="submission" date="2024-02" db="EMBL/GenBank/DDBJ databases">
        <title>High-quality chromosome-scale genome assembly of Pensacola bahiagrass (Paspalum notatum Flugge var. saurae).</title>
        <authorList>
            <person name="Vega J.M."/>
            <person name="Podio M."/>
            <person name="Orjuela J."/>
            <person name="Siena L.A."/>
            <person name="Pessino S.C."/>
            <person name="Combes M.C."/>
            <person name="Mariac C."/>
            <person name="Albertini E."/>
            <person name="Pupilli F."/>
            <person name="Ortiz J.P.A."/>
            <person name="Leblanc O."/>
        </authorList>
    </citation>
    <scope>NUCLEOTIDE SEQUENCE [LARGE SCALE GENOMIC DNA]</scope>
    <source>
        <strain evidence="5">R1</strain>
        <tissue evidence="5">Leaf</tissue>
    </source>
</reference>
<dbReference type="Gene3D" id="2.60.40.790">
    <property type="match status" value="1"/>
</dbReference>
<dbReference type="SUPFAM" id="SSF49764">
    <property type="entry name" value="HSP20-like chaperones"/>
    <property type="match status" value="1"/>
</dbReference>
<proteinExistence type="inferred from homology"/>
<dbReference type="CDD" id="cd06464">
    <property type="entry name" value="ACD_sHsps-like"/>
    <property type="match status" value="1"/>
</dbReference>
<dbReference type="InterPro" id="IPR008978">
    <property type="entry name" value="HSP20-like_chaperone"/>
</dbReference>
<dbReference type="InterPro" id="IPR031107">
    <property type="entry name" value="Small_HSP"/>
</dbReference>
<dbReference type="PANTHER" id="PTHR11527">
    <property type="entry name" value="HEAT-SHOCK PROTEIN 20 FAMILY MEMBER"/>
    <property type="match status" value="1"/>
</dbReference>
<protein>
    <recommendedName>
        <fullName evidence="4">SHSP domain-containing protein</fullName>
    </recommendedName>
</protein>
<evidence type="ECO:0000256" key="3">
    <source>
        <dbReference type="RuleBase" id="RU003616"/>
    </source>
</evidence>
<keyword evidence="6" id="KW-1185">Reference proteome</keyword>